<gene>
    <name evidence="1" type="ORF">F383_31891</name>
</gene>
<accession>A0A0B0MZV0</accession>
<evidence type="ECO:0000313" key="2">
    <source>
        <dbReference type="Proteomes" id="UP000032142"/>
    </source>
</evidence>
<dbReference type="EMBL" id="JRRC01439106">
    <property type="protein sequence ID" value="KHG05867.1"/>
    <property type="molecule type" value="Genomic_DNA"/>
</dbReference>
<name>A0A0B0MZV0_GOSAR</name>
<dbReference type="Proteomes" id="UP000032142">
    <property type="component" value="Unassembled WGS sequence"/>
</dbReference>
<proteinExistence type="predicted"/>
<keyword evidence="2" id="KW-1185">Reference proteome</keyword>
<protein>
    <submittedName>
        <fullName evidence="1">Uncharacterized protein</fullName>
    </submittedName>
</protein>
<dbReference type="AlphaFoldDB" id="A0A0B0MZV0"/>
<evidence type="ECO:0000313" key="1">
    <source>
        <dbReference type="EMBL" id="KHG05867.1"/>
    </source>
</evidence>
<organism evidence="1 2">
    <name type="scientific">Gossypium arboreum</name>
    <name type="common">Tree cotton</name>
    <name type="synonym">Gossypium nanking</name>
    <dbReference type="NCBI Taxonomy" id="29729"/>
    <lineage>
        <taxon>Eukaryota</taxon>
        <taxon>Viridiplantae</taxon>
        <taxon>Streptophyta</taxon>
        <taxon>Embryophyta</taxon>
        <taxon>Tracheophyta</taxon>
        <taxon>Spermatophyta</taxon>
        <taxon>Magnoliopsida</taxon>
        <taxon>eudicotyledons</taxon>
        <taxon>Gunneridae</taxon>
        <taxon>Pentapetalae</taxon>
        <taxon>rosids</taxon>
        <taxon>malvids</taxon>
        <taxon>Malvales</taxon>
        <taxon>Malvaceae</taxon>
        <taxon>Malvoideae</taxon>
        <taxon>Gossypium</taxon>
    </lineage>
</organism>
<comment type="caution">
    <text evidence="1">The sequence shown here is derived from an EMBL/GenBank/DDBJ whole genome shotgun (WGS) entry which is preliminary data.</text>
</comment>
<sequence length="28" mass="3382">MYNFDLSKTSELSNLYKIWKRNIVSFIA</sequence>
<reference evidence="2" key="1">
    <citation type="submission" date="2014-09" db="EMBL/GenBank/DDBJ databases">
        <authorList>
            <person name="Mudge J."/>
            <person name="Ramaraj T."/>
            <person name="Lindquist I.E."/>
            <person name="Bharti A.K."/>
            <person name="Sundararajan A."/>
            <person name="Cameron C.T."/>
            <person name="Woodward J.E."/>
            <person name="May G.D."/>
            <person name="Brubaker C."/>
            <person name="Broadhvest J."/>
            <person name="Wilkins T.A."/>
        </authorList>
    </citation>
    <scope>NUCLEOTIDE SEQUENCE</scope>
    <source>
        <strain evidence="2">cv. AKA8401</strain>
    </source>
</reference>